<evidence type="ECO:0000256" key="8">
    <source>
        <dbReference type="SAM" id="MobiDB-lite"/>
    </source>
</evidence>
<dbReference type="Proteomes" id="UP001269144">
    <property type="component" value="Unassembled WGS sequence"/>
</dbReference>
<gene>
    <name evidence="10" type="ORF">RGQ15_08925</name>
</gene>
<dbReference type="EMBL" id="JAVQLW010000001">
    <property type="protein sequence ID" value="MDS9467692.1"/>
    <property type="molecule type" value="Genomic_DNA"/>
</dbReference>
<dbReference type="InterPro" id="IPR001173">
    <property type="entry name" value="Glyco_trans_2-like"/>
</dbReference>
<keyword evidence="6" id="KW-1133">Transmembrane helix</keyword>
<dbReference type="CDD" id="cd04179">
    <property type="entry name" value="DPM_DPG-synthase_like"/>
    <property type="match status" value="1"/>
</dbReference>
<keyword evidence="2" id="KW-0328">Glycosyltransferase</keyword>
<evidence type="ECO:0000256" key="1">
    <source>
        <dbReference type="ARBA" id="ARBA00022475"/>
    </source>
</evidence>
<accession>A0ABU2HRN0</accession>
<feature type="region of interest" description="Disordered" evidence="8">
    <location>
        <begin position="1"/>
        <end position="23"/>
    </location>
</feature>
<keyword evidence="5" id="KW-0448">Lipopolysaccharide biosynthesis</keyword>
<dbReference type="PANTHER" id="PTHR48090:SF3">
    <property type="entry name" value="UNDECAPRENYL-PHOSPHATE 4-DEOXY-4-FORMAMIDO-L-ARABINOSE TRANSFERASE"/>
    <property type="match status" value="1"/>
</dbReference>
<comment type="caution">
    <text evidence="10">The sequence shown here is derived from an EMBL/GenBank/DDBJ whole genome shotgun (WGS) entry which is preliminary data.</text>
</comment>
<evidence type="ECO:0000256" key="4">
    <source>
        <dbReference type="ARBA" id="ARBA00022692"/>
    </source>
</evidence>
<evidence type="ECO:0000256" key="2">
    <source>
        <dbReference type="ARBA" id="ARBA00022676"/>
    </source>
</evidence>
<sequence length="280" mass="30672">MNKHTASDPLKSPTRNAGGSRPVRPRVSIVVPLRDEAENIVPLVEEIRQVLEPLCPYEILLVDDASKDGTREVCISLVTAFPGMRLICHDDPAGQSAAIHSGVRAARANLVATLDGDGQNPPAHLASLLAPFLAPASDPALGLVAGQRVGRKDSLSKRLASRFANVLRMTVLRDGTRDTGCGLKAFRQDAYLALPYFDHQHRYLPALFARDGWRIELVDVTHAARRHGRSKYGNLRRAFVGIWDLLGVAWLIRRRKRTIPREIVVNDHALGGSGQSGRAQ</sequence>
<dbReference type="RefSeq" id="WP_311159861.1">
    <property type="nucleotide sequence ID" value="NZ_JAVQLW010000001.1"/>
</dbReference>
<keyword evidence="7" id="KW-0472">Membrane</keyword>
<proteinExistence type="predicted"/>
<organism evidence="10 11">
    <name type="scientific">Paracoccus aurantius</name>
    <dbReference type="NCBI Taxonomy" id="3073814"/>
    <lineage>
        <taxon>Bacteria</taxon>
        <taxon>Pseudomonadati</taxon>
        <taxon>Pseudomonadota</taxon>
        <taxon>Alphaproteobacteria</taxon>
        <taxon>Rhodobacterales</taxon>
        <taxon>Paracoccaceae</taxon>
        <taxon>Paracoccus</taxon>
    </lineage>
</organism>
<dbReference type="SUPFAM" id="SSF53448">
    <property type="entry name" value="Nucleotide-diphospho-sugar transferases"/>
    <property type="match status" value="1"/>
</dbReference>
<dbReference type="InterPro" id="IPR050256">
    <property type="entry name" value="Glycosyltransferase_2"/>
</dbReference>
<feature type="domain" description="Glycosyltransferase 2-like" evidence="9">
    <location>
        <begin position="28"/>
        <end position="191"/>
    </location>
</feature>
<dbReference type="Pfam" id="PF00535">
    <property type="entry name" value="Glycos_transf_2"/>
    <property type="match status" value="1"/>
</dbReference>
<keyword evidence="3" id="KW-0808">Transferase</keyword>
<evidence type="ECO:0000256" key="3">
    <source>
        <dbReference type="ARBA" id="ARBA00022679"/>
    </source>
</evidence>
<evidence type="ECO:0000313" key="11">
    <source>
        <dbReference type="Proteomes" id="UP001269144"/>
    </source>
</evidence>
<keyword evidence="1" id="KW-1003">Cell membrane</keyword>
<evidence type="ECO:0000256" key="6">
    <source>
        <dbReference type="ARBA" id="ARBA00022989"/>
    </source>
</evidence>
<name>A0ABU2HRN0_9RHOB</name>
<evidence type="ECO:0000256" key="7">
    <source>
        <dbReference type="ARBA" id="ARBA00023136"/>
    </source>
</evidence>
<evidence type="ECO:0000259" key="9">
    <source>
        <dbReference type="Pfam" id="PF00535"/>
    </source>
</evidence>
<reference evidence="11" key="1">
    <citation type="submission" date="2023-07" db="EMBL/GenBank/DDBJ databases">
        <title>Paracoccus sp. MBLB3053 whole genome sequence.</title>
        <authorList>
            <person name="Hwang C.Y."/>
            <person name="Cho E.-S."/>
            <person name="Seo M.-J."/>
        </authorList>
    </citation>
    <scope>NUCLEOTIDE SEQUENCE [LARGE SCALE GENOMIC DNA]</scope>
    <source>
        <strain evidence="11">MBLB3053</strain>
    </source>
</reference>
<dbReference type="Gene3D" id="3.90.550.10">
    <property type="entry name" value="Spore Coat Polysaccharide Biosynthesis Protein SpsA, Chain A"/>
    <property type="match status" value="1"/>
</dbReference>
<evidence type="ECO:0000256" key="5">
    <source>
        <dbReference type="ARBA" id="ARBA00022985"/>
    </source>
</evidence>
<protein>
    <submittedName>
        <fullName evidence="10">Glycosyltransferase family 2 protein</fullName>
    </submittedName>
</protein>
<evidence type="ECO:0000313" key="10">
    <source>
        <dbReference type="EMBL" id="MDS9467692.1"/>
    </source>
</evidence>
<keyword evidence="11" id="KW-1185">Reference proteome</keyword>
<keyword evidence="4" id="KW-0812">Transmembrane</keyword>
<dbReference type="InterPro" id="IPR029044">
    <property type="entry name" value="Nucleotide-diphossugar_trans"/>
</dbReference>
<dbReference type="PANTHER" id="PTHR48090">
    <property type="entry name" value="UNDECAPRENYL-PHOSPHATE 4-DEOXY-4-FORMAMIDO-L-ARABINOSE TRANSFERASE-RELATED"/>
    <property type="match status" value="1"/>
</dbReference>